<gene>
    <name evidence="1" type="ORF">GRF63_14140</name>
</gene>
<dbReference type="SUPFAM" id="SSF55298">
    <property type="entry name" value="YjgF-like"/>
    <property type="match status" value="1"/>
</dbReference>
<reference evidence="1 2" key="1">
    <citation type="submission" date="2019-12" db="EMBL/GenBank/DDBJ databases">
        <authorList>
            <person name="Lee S.D."/>
        </authorList>
    </citation>
    <scope>NUCLEOTIDE SEQUENCE [LARGE SCALE GENOMIC DNA]</scope>
    <source>
        <strain evidence="1 2">GH3-10</strain>
    </source>
</reference>
<keyword evidence="2" id="KW-1185">Reference proteome</keyword>
<dbReference type="AlphaFoldDB" id="A0A844XHM2"/>
<evidence type="ECO:0000313" key="1">
    <source>
        <dbReference type="EMBL" id="MWV29048.1"/>
    </source>
</evidence>
<comment type="caution">
    <text evidence="1">The sequence shown here is derived from an EMBL/GenBank/DDBJ whole genome shotgun (WGS) entry which is preliminary data.</text>
</comment>
<proteinExistence type="predicted"/>
<accession>A0A844XHM2</accession>
<sequence>MTKITRVKSGSKLEEFSSYSRAVAVGDWILLSNTAGRNPDTQEIPEDLLEQTHQVFTNIERALEAVGSGLADVVQTRVYLKSADDAYAVMEVHGAKFRGIDPVTTVTCPPMASDAYKVEIEVTAWRGAADLPAETVSLAR</sequence>
<dbReference type="Proteomes" id="UP000461409">
    <property type="component" value="Unassembled WGS sequence"/>
</dbReference>
<evidence type="ECO:0000313" key="2">
    <source>
        <dbReference type="Proteomes" id="UP000461409"/>
    </source>
</evidence>
<dbReference type="Pfam" id="PF01042">
    <property type="entry name" value="Ribonuc_L-PSP"/>
    <property type="match status" value="1"/>
</dbReference>
<organism evidence="1 2">
    <name type="scientific">Aurantiacibacter rhizosphaerae</name>
    <dbReference type="NCBI Taxonomy" id="2691582"/>
    <lineage>
        <taxon>Bacteria</taxon>
        <taxon>Pseudomonadati</taxon>
        <taxon>Pseudomonadota</taxon>
        <taxon>Alphaproteobacteria</taxon>
        <taxon>Sphingomonadales</taxon>
        <taxon>Erythrobacteraceae</taxon>
        <taxon>Aurantiacibacter</taxon>
    </lineage>
</organism>
<dbReference type="Gene3D" id="3.30.1330.40">
    <property type="entry name" value="RutC-like"/>
    <property type="match status" value="1"/>
</dbReference>
<dbReference type="EMBL" id="WUBR01000003">
    <property type="protein sequence ID" value="MWV29048.1"/>
    <property type="molecule type" value="Genomic_DNA"/>
</dbReference>
<dbReference type="PANTHER" id="PTHR43857:SF1">
    <property type="entry name" value="YJGH FAMILY PROTEIN"/>
    <property type="match status" value="1"/>
</dbReference>
<dbReference type="CDD" id="cd06154">
    <property type="entry name" value="YjgF_YER057c_UK114_like_6"/>
    <property type="match status" value="1"/>
</dbReference>
<dbReference type="InterPro" id="IPR035959">
    <property type="entry name" value="RutC-like_sf"/>
</dbReference>
<protein>
    <submittedName>
        <fullName evidence="1">RidA family protein</fullName>
    </submittedName>
</protein>
<reference evidence="1 2" key="2">
    <citation type="submission" date="2020-02" db="EMBL/GenBank/DDBJ databases">
        <title>Erythrobacter dongmakensis sp. nov., isolated from a tidal mudflat.</title>
        <authorList>
            <person name="Kim I.S."/>
        </authorList>
    </citation>
    <scope>NUCLEOTIDE SEQUENCE [LARGE SCALE GENOMIC DNA]</scope>
    <source>
        <strain evidence="1 2">GH3-10</strain>
    </source>
</reference>
<dbReference type="InterPro" id="IPR006175">
    <property type="entry name" value="YjgF/YER057c/UK114"/>
</dbReference>
<dbReference type="RefSeq" id="WP_160486675.1">
    <property type="nucleotide sequence ID" value="NZ_WUBR01000003.1"/>
</dbReference>
<name>A0A844XHM2_9SPHN</name>
<dbReference type="PANTHER" id="PTHR43857">
    <property type="entry name" value="BLR7761 PROTEIN"/>
    <property type="match status" value="1"/>
</dbReference>